<feature type="region of interest" description="Disordered" evidence="1">
    <location>
        <begin position="74"/>
        <end position="112"/>
    </location>
</feature>
<keyword evidence="2" id="KW-0812">Transmembrane</keyword>
<evidence type="ECO:0000256" key="2">
    <source>
        <dbReference type="SAM" id="Phobius"/>
    </source>
</evidence>
<feature type="region of interest" description="Disordered" evidence="1">
    <location>
        <begin position="1"/>
        <end position="42"/>
    </location>
</feature>
<gene>
    <name evidence="3" type="ORF">NLI96_g10405</name>
</gene>
<feature type="region of interest" description="Disordered" evidence="1">
    <location>
        <begin position="246"/>
        <end position="299"/>
    </location>
</feature>
<accession>A0AAD5UVH3</accession>
<proteinExistence type="predicted"/>
<keyword evidence="2" id="KW-0472">Membrane</keyword>
<feature type="compositionally biased region" description="Low complexity" evidence="1">
    <location>
        <begin position="82"/>
        <end position="109"/>
    </location>
</feature>
<comment type="caution">
    <text evidence="3">The sequence shown here is derived from an EMBL/GenBank/DDBJ whole genome shotgun (WGS) entry which is preliminary data.</text>
</comment>
<protein>
    <submittedName>
        <fullName evidence="3">Uncharacterized protein</fullName>
    </submittedName>
</protein>
<dbReference type="Proteomes" id="UP001212997">
    <property type="component" value="Unassembled WGS sequence"/>
</dbReference>
<reference evidence="3" key="1">
    <citation type="submission" date="2022-07" db="EMBL/GenBank/DDBJ databases">
        <title>Genome Sequence of Physisporinus lineatus.</title>
        <authorList>
            <person name="Buettner E."/>
        </authorList>
    </citation>
    <scope>NUCLEOTIDE SEQUENCE</scope>
    <source>
        <strain evidence="3">VT162</strain>
    </source>
</reference>
<sequence>MESSKSFLSSFTRSSVSQRSLSSTTVISFPSEVPRSDSSTVISFPSEVPSFPSEVPHFDSNTFSSIAPSSSTFTGFGTDPETSGSVSTSSDAASISPSVPLPPSSASGSRTSVVQTESSSTLNIGPIVGGVAGGLFGVIILSICILCRRRRAARHYRELGGSQSCSIMVADYLTSRFLLTDTSVKPFRPAESTGRASVTVPTTSLAIPETKVVDAIVTEDGTGDSLSVNPSRSATDTVAHIDAHMQPSSPLVKHQDGETNPLLDSRDTSQSPDRNEPTDRRGVRRVHRQFSDSGIRLEPPTLVEFVDVPPAYTRS</sequence>
<keyword evidence="2" id="KW-1133">Transmembrane helix</keyword>
<feature type="compositionally biased region" description="Low complexity" evidence="1">
    <location>
        <begin position="1"/>
        <end position="26"/>
    </location>
</feature>
<organism evidence="3 4">
    <name type="scientific">Meripilus lineatus</name>
    <dbReference type="NCBI Taxonomy" id="2056292"/>
    <lineage>
        <taxon>Eukaryota</taxon>
        <taxon>Fungi</taxon>
        <taxon>Dikarya</taxon>
        <taxon>Basidiomycota</taxon>
        <taxon>Agaricomycotina</taxon>
        <taxon>Agaricomycetes</taxon>
        <taxon>Polyporales</taxon>
        <taxon>Meripilaceae</taxon>
        <taxon>Meripilus</taxon>
    </lineage>
</organism>
<evidence type="ECO:0000313" key="4">
    <source>
        <dbReference type="Proteomes" id="UP001212997"/>
    </source>
</evidence>
<dbReference type="EMBL" id="JANAWD010000586">
    <property type="protein sequence ID" value="KAJ3477528.1"/>
    <property type="molecule type" value="Genomic_DNA"/>
</dbReference>
<feature type="transmembrane region" description="Helical" evidence="2">
    <location>
        <begin position="124"/>
        <end position="147"/>
    </location>
</feature>
<dbReference type="AlphaFoldDB" id="A0AAD5UVH3"/>
<evidence type="ECO:0000256" key="1">
    <source>
        <dbReference type="SAM" id="MobiDB-lite"/>
    </source>
</evidence>
<keyword evidence="4" id="KW-1185">Reference proteome</keyword>
<name>A0AAD5UVH3_9APHY</name>
<evidence type="ECO:0000313" key="3">
    <source>
        <dbReference type="EMBL" id="KAJ3477528.1"/>
    </source>
</evidence>